<protein>
    <submittedName>
        <fullName evidence="2">Uncharacterized protein</fullName>
    </submittedName>
</protein>
<sequence length="71" mass="8372">MGMIIKIVMNACKKTLDNLLMPNVEKDTVLIFLIEYLNEKLSFFIFILSIFHFLWTGIFYDSKIYCAKISK</sequence>
<evidence type="ECO:0000256" key="1">
    <source>
        <dbReference type="SAM" id="Phobius"/>
    </source>
</evidence>
<feature type="transmembrane region" description="Helical" evidence="1">
    <location>
        <begin position="41"/>
        <end position="60"/>
    </location>
</feature>
<dbReference type="STRING" id="1118202.SAMN05443429_101328"/>
<reference evidence="2 3" key="1">
    <citation type="submission" date="2016-11" db="EMBL/GenBank/DDBJ databases">
        <authorList>
            <person name="Jaros S."/>
            <person name="Januszkiewicz K."/>
            <person name="Wedrychowicz H."/>
        </authorList>
    </citation>
    <scope>NUCLEOTIDE SEQUENCE [LARGE SCALE GENOMIC DNA]</scope>
    <source>
        <strain evidence="2 3">DSM 25479</strain>
    </source>
</reference>
<evidence type="ECO:0000313" key="3">
    <source>
        <dbReference type="Proteomes" id="UP000184335"/>
    </source>
</evidence>
<dbReference type="Proteomes" id="UP000184335">
    <property type="component" value="Unassembled WGS sequence"/>
</dbReference>
<proteinExistence type="predicted"/>
<name>A0A1M6AL27_9FLAO</name>
<gene>
    <name evidence="2" type="ORF">SAMN05443429_101328</name>
</gene>
<dbReference type="EMBL" id="FQYI01000001">
    <property type="protein sequence ID" value="SHI37141.1"/>
    <property type="molecule type" value="Genomic_DNA"/>
</dbReference>
<keyword evidence="1" id="KW-0472">Membrane</keyword>
<keyword evidence="1" id="KW-0812">Transmembrane</keyword>
<organism evidence="2 3">
    <name type="scientific">Cruoricaptor ignavus</name>
    <dbReference type="NCBI Taxonomy" id="1118202"/>
    <lineage>
        <taxon>Bacteria</taxon>
        <taxon>Pseudomonadati</taxon>
        <taxon>Bacteroidota</taxon>
        <taxon>Flavobacteriia</taxon>
        <taxon>Flavobacteriales</taxon>
        <taxon>Weeksellaceae</taxon>
        <taxon>Cruoricaptor</taxon>
    </lineage>
</organism>
<dbReference type="AlphaFoldDB" id="A0A1M6AL27"/>
<evidence type="ECO:0000313" key="2">
    <source>
        <dbReference type="EMBL" id="SHI37141.1"/>
    </source>
</evidence>
<keyword evidence="1" id="KW-1133">Transmembrane helix</keyword>
<accession>A0A1M6AL27</accession>
<keyword evidence="3" id="KW-1185">Reference proteome</keyword>